<dbReference type="InterPro" id="IPR055965">
    <property type="entry name" value="DUF7543"/>
</dbReference>
<dbReference type="AlphaFoldDB" id="A0A830F1L8"/>
<accession>A0A830F1L8</accession>
<sequence length="76" mass="8569">MEWHEQSAESGERWEREDGYAVVWVRETAAGDWAVTYDRLRQAPGGSAYRHRTVATEADARSLAAEWRGAESAVES</sequence>
<reference evidence="1 2" key="1">
    <citation type="journal article" date="2019" name="Int. J. Syst. Evol. Microbiol.">
        <title>The Global Catalogue of Microorganisms (GCM) 10K type strain sequencing project: providing services to taxonomists for standard genome sequencing and annotation.</title>
        <authorList>
            <consortium name="The Broad Institute Genomics Platform"/>
            <consortium name="The Broad Institute Genome Sequencing Center for Infectious Disease"/>
            <person name="Wu L."/>
            <person name="Ma J."/>
        </authorList>
    </citation>
    <scope>NUCLEOTIDE SEQUENCE [LARGE SCALE GENOMIC DNA]</scope>
    <source>
        <strain evidence="1 2">JCM 19585</strain>
    </source>
</reference>
<dbReference type="Pfam" id="PF24399">
    <property type="entry name" value="DUF7543"/>
    <property type="match status" value="1"/>
</dbReference>
<gene>
    <name evidence="1" type="ORF">GCM10009037_12770</name>
</gene>
<organism evidence="1 2">
    <name type="scientific">Halarchaeum grantii</name>
    <dbReference type="NCBI Taxonomy" id="1193105"/>
    <lineage>
        <taxon>Archaea</taxon>
        <taxon>Methanobacteriati</taxon>
        <taxon>Methanobacteriota</taxon>
        <taxon>Stenosarchaea group</taxon>
        <taxon>Halobacteria</taxon>
        <taxon>Halobacteriales</taxon>
        <taxon>Halobacteriaceae</taxon>
    </lineage>
</organism>
<evidence type="ECO:0000313" key="2">
    <source>
        <dbReference type="Proteomes" id="UP000628840"/>
    </source>
</evidence>
<comment type="caution">
    <text evidence="1">The sequence shown here is derived from an EMBL/GenBank/DDBJ whole genome shotgun (WGS) entry which is preliminary data.</text>
</comment>
<protein>
    <submittedName>
        <fullName evidence="1">Uncharacterized protein</fullName>
    </submittedName>
</protein>
<evidence type="ECO:0000313" key="1">
    <source>
        <dbReference type="EMBL" id="GGL30527.1"/>
    </source>
</evidence>
<dbReference type="Proteomes" id="UP000628840">
    <property type="component" value="Unassembled WGS sequence"/>
</dbReference>
<dbReference type="OrthoDB" id="228403at2157"/>
<keyword evidence="2" id="KW-1185">Reference proteome</keyword>
<dbReference type="EMBL" id="BMPF01000002">
    <property type="protein sequence ID" value="GGL30527.1"/>
    <property type="molecule type" value="Genomic_DNA"/>
</dbReference>
<proteinExistence type="predicted"/>
<name>A0A830F1L8_9EURY</name>
<dbReference type="RefSeq" id="WP_188880657.1">
    <property type="nucleotide sequence ID" value="NZ_BMPF01000002.1"/>
</dbReference>